<sequence length="600" mass="68122">MSKGQAKPAGKSWEGRVVDADKKLNWTLPSPFKTYGFGQYDIAWGAPPLSRPEFVLLALSWTLRSKPEWQRKAADPEIRAKWRAEMLEQAAKGQTSDEIEDADFVDEKMVDYVLAELDGYAKIADEKTGIERGCFEGIWYSDRLFSDDLLARLKSCVRLLEDVPDDEKDWHPNSNKQVLDLVHPSLYCVVYGRTHAYLPDEPRTPENFLPVRPPTIKAYDSNWISEDFSWLPSDFAVDEAGAVKLLSPYINNLQPKQHQALYRVIEDAIAGFVPMWERVMGDINRAEGKRVAWDETGRLEPIGCIWGGDGEPYPEDDCPSDVEDEDAWLQEWRDKQPKTLPQALEYNGQLEERFKPVSLRGRTIQCIIKLANIHLTPESPEYSGGSWHVEGMTNESIVASGIYARYYDEQNITESHLQFRVATDEPEYHGQDDGDCMRTLYGMDREQECVQDLGAMATKAGRALAWPNIFQHCVSAFKLADPTKHGHRKILAIFLVDPTIDPIVSASDVPPQQAEWAAEALEDAYNDAKPGSPTSTTSSKTTLAHMPRELRDLVKKQFPESVMTMKEAEAFRLLLMKERTAFVSNHTEQAFAHQFNMCEH</sequence>
<comment type="caution">
    <text evidence="3">The sequence shown here is derived from an EMBL/GenBank/DDBJ whole genome shotgun (WGS) entry which is preliminary data.</text>
</comment>
<organism evidence="3 4">
    <name type="scientific">Mycena indigotica</name>
    <dbReference type="NCBI Taxonomy" id="2126181"/>
    <lineage>
        <taxon>Eukaryota</taxon>
        <taxon>Fungi</taxon>
        <taxon>Dikarya</taxon>
        <taxon>Basidiomycota</taxon>
        <taxon>Agaricomycotina</taxon>
        <taxon>Agaricomycetes</taxon>
        <taxon>Agaricomycetidae</taxon>
        <taxon>Agaricales</taxon>
        <taxon>Marasmiineae</taxon>
        <taxon>Mycenaceae</taxon>
        <taxon>Mycena</taxon>
    </lineage>
</organism>
<dbReference type="PANTHER" id="PTHR33119">
    <property type="entry name" value="IFI3P"/>
    <property type="match status" value="1"/>
</dbReference>
<evidence type="ECO:0000259" key="1">
    <source>
        <dbReference type="Pfam" id="PF14033"/>
    </source>
</evidence>
<feature type="domain" description="DUF4246" evidence="1">
    <location>
        <begin position="107"/>
        <end position="519"/>
    </location>
</feature>
<dbReference type="Pfam" id="PF21666">
    <property type="entry name" value="DUF4246_N"/>
    <property type="match status" value="1"/>
</dbReference>
<evidence type="ECO:0000313" key="3">
    <source>
        <dbReference type="EMBL" id="KAF7290578.1"/>
    </source>
</evidence>
<dbReference type="InterPro" id="IPR025340">
    <property type="entry name" value="DUF4246"/>
</dbReference>
<proteinExistence type="predicted"/>
<protein>
    <submittedName>
        <fullName evidence="3">Uncharacterized protein</fullName>
    </submittedName>
</protein>
<dbReference type="Proteomes" id="UP000636479">
    <property type="component" value="Unassembled WGS sequence"/>
</dbReference>
<dbReference type="GeneID" id="59351956"/>
<keyword evidence="4" id="KW-1185">Reference proteome</keyword>
<reference evidence="3" key="1">
    <citation type="submission" date="2020-05" db="EMBL/GenBank/DDBJ databases">
        <title>Mycena genomes resolve the evolution of fungal bioluminescence.</title>
        <authorList>
            <person name="Tsai I.J."/>
        </authorList>
    </citation>
    <scope>NUCLEOTIDE SEQUENCE</scope>
    <source>
        <strain evidence="3">171206Taipei</strain>
    </source>
</reference>
<dbReference type="Pfam" id="PF14033">
    <property type="entry name" value="DUF4246"/>
    <property type="match status" value="1"/>
</dbReference>
<dbReference type="AlphaFoldDB" id="A0A8H6S0W8"/>
<dbReference type="PANTHER" id="PTHR33119:SF1">
    <property type="entry name" value="FE2OG DIOXYGENASE DOMAIN-CONTAINING PROTEIN"/>
    <property type="match status" value="1"/>
</dbReference>
<evidence type="ECO:0000313" key="4">
    <source>
        <dbReference type="Proteomes" id="UP000636479"/>
    </source>
</evidence>
<evidence type="ECO:0000259" key="2">
    <source>
        <dbReference type="Pfam" id="PF21666"/>
    </source>
</evidence>
<dbReference type="EMBL" id="JACAZF010000014">
    <property type="protein sequence ID" value="KAF7290578.1"/>
    <property type="molecule type" value="Genomic_DNA"/>
</dbReference>
<gene>
    <name evidence="3" type="ORF">MIND_01297900</name>
</gene>
<dbReference type="InterPro" id="IPR049207">
    <property type="entry name" value="DUF4246_N"/>
</dbReference>
<accession>A0A8H6S0W8</accession>
<dbReference type="OrthoDB" id="415532at2759"/>
<dbReference type="InterPro" id="IPR049192">
    <property type="entry name" value="DUF4246_C"/>
</dbReference>
<name>A0A8H6S0W8_9AGAR</name>
<dbReference type="RefSeq" id="XP_037213938.1">
    <property type="nucleotide sequence ID" value="XM_037369440.1"/>
</dbReference>
<feature type="domain" description="DUF4246" evidence="2">
    <location>
        <begin position="38"/>
        <end position="85"/>
    </location>
</feature>